<dbReference type="OrthoDB" id="117970at2157"/>
<feature type="transmembrane region" description="Helical" evidence="5">
    <location>
        <begin position="12"/>
        <end position="34"/>
    </location>
</feature>
<feature type="transmembrane region" description="Helical" evidence="5">
    <location>
        <begin position="369"/>
        <end position="393"/>
    </location>
</feature>
<gene>
    <name evidence="7" type="ORF">NCS_10199</name>
</gene>
<dbReference type="RefSeq" id="WP_157926543.1">
    <property type="nucleotide sequence ID" value="NZ_LT841358.1"/>
</dbReference>
<protein>
    <submittedName>
        <fullName evidence="7">Transporter, major facilitator family protein</fullName>
    </submittedName>
</protein>
<dbReference type="InterPro" id="IPR020846">
    <property type="entry name" value="MFS_dom"/>
</dbReference>
<dbReference type="Gene3D" id="1.20.1250.20">
    <property type="entry name" value="MFS general substrate transporter like domains"/>
    <property type="match status" value="1"/>
</dbReference>
<evidence type="ECO:0000256" key="2">
    <source>
        <dbReference type="ARBA" id="ARBA00022692"/>
    </source>
</evidence>
<keyword evidence="4 5" id="KW-0472">Membrane</keyword>
<reference evidence="8" key="1">
    <citation type="submission" date="2017-03" db="EMBL/GenBank/DDBJ databases">
        <authorList>
            <person name="Herbold C."/>
        </authorList>
    </citation>
    <scope>NUCLEOTIDE SEQUENCE [LARGE SCALE GENOMIC DNA]</scope>
</reference>
<evidence type="ECO:0000259" key="6">
    <source>
        <dbReference type="PROSITE" id="PS50850"/>
    </source>
</evidence>
<dbReference type="EMBL" id="LT841358">
    <property type="protein sequence ID" value="SMH70392.1"/>
    <property type="molecule type" value="Genomic_DNA"/>
</dbReference>
<feature type="transmembrane region" description="Helical" evidence="5">
    <location>
        <begin position="148"/>
        <end position="168"/>
    </location>
</feature>
<evidence type="ECO:0000256" key="5">
    <source>
        <dbReference type="SAM" id="Phobius"/>
    </source>
</evidence>
<evidence type="ECO:0000313" key="7">
    <source>
        <dbReference type="EMBL" id="SMH70392.1"/>
    </source>
</evidence>
<comment type="subcellular location">
    <subcellularLocation>
        <location evidence="1">Membrane</location>
        <topology evidence="1">Multi-pass membrane protein</topology>
    </subcellularLocation>
</comment>
<dbReference type="Gene3D" id="1.20.1720.10">
    <property type="entry name" value="Multidrug resistance protein D"/>
    <property type="match status" value="1"/>
</dbReference>
<dbReference type="PROSITE" id="PS50850">
    <property type="entry name" value="MFS"/>
    <property type="match status" value="1"/>
</dbReference>
<keyword evidence="8" id="KW-1185">Reference proteome</keyword>
<dbReference type="PANTHER" id="PTHR23501">
    <property type="entry name" value="MAJOR FACILITATOR SUPERFAMILY"/>
    <property type="match status" value="1"/>
</dbReference>
<dbReference type="InterPro" id="IPR011701">
    <property type="entry name" value="MFS"/>
</dbReference>
<keyword evidence="2 5" id="KW-0812">Transmembrane</keyword>
<feature type="transmembrane region" description="Helical" evidence="5">
    <location>
        <begin position="345"/>
        <end position="363"/>
    </location>
</feature>
<feature type="transmembrane region" description="Helical" evidence="5">
    <location>
        <begin position="54"/>
        <end position="75"/>
    </location>
</feature>
<feature type="transmembrane region" description="Helical" evidence="5">
    <location>
        <begin position="207"/>
        <end position="229"/>
    </location>
</feature>
<feature type="transmembrane region" description="Helical" evidence="5">
    <location>
        <begin position="446"/>
        <end position="468"/>
    </location>
</feature>
<keyword evidence="3 5" id="KW-1133">Transmembrane helix</keyword>
<feature type="transmembrane region" description="Helical" evidence="5">
    <location>
        <begin position="235"/>
        <end position="256"/>
    </location>
</feature>
<evidence type="ECO:0000256" key="3">
    <source>
        <dbReference type="ARBA" id="ARBA00022989"/>
    </source>
</evidence>
<dbReference type="Pfam" id="PF07690">
    <property type="entry name" value="MFS_1"/>
    <property type="match status" value="1"/>
</dbReference>
<dbReference type="PANTHER" id="PTHR23501:SF192">
    <property type="entry name" value="TRANSPORTER"/>
    <property type="match status" value="1"/>
</dbReference>
<feature type="transmembrane region" description="Helical" evidence="5">
    <location>
        <begin position="405"/>
        <end position="426"/>
    </location>
</feature>
<evidence type="ECO:0000313" key="8">
    <source>
        <dbReference type="Proteomes" id="UP000230607"/>
    </source>
</evidence>
<feature type="transmembrane region" description="Helical" evidence="5">
    <location>
        <begin position="174"/>
        <end position="195"/>
    </location>
</feature>
<sequence length="482" mass="51289">MDDNDKPDSHVTTISTSAWMSLAIISSLALVTMYGETMVLPAIPNFIKDFGISYSTSSWILSSYLIAGAVMTPIAGKLSDMYGKKKILLVVMMIYAVGILGGGFANSFYFMIFARVAQGIGISMFPIAFGIVRDIFPKEKLAIAQGIFTSTFFGGSVVGLIVGARIISNYGWHATFFSVFPIAIMLAVIMSKFICIPKIDPGKYHGLDIKGAIALSVTVILFLMGVSYLEEIAIGNMNSLVFFAGSTASVIVFIALEKRTPHPLIDLNILANKILLPTNVILMIVGISTFMVYQTIPILIQSPKPLGFGGDAISTANVQLPFMIISLTVSAASGFIVSKVGNFRLTALGTIVCTIGFFGLVAFHSTEFMISLALGIISVGLSFAFVGGFNIILVSSPPKVEGISLGMSVLLILVGQSLGPSVAGMFQQMYSQTIPNVSGVFPSALSYMQIFSSAGIISIISVALVVVLRNKVKTLTSCNSKI</sequence>
<dbReference type="GO" id="GO:0005886">
    <property type="term" value="C:plasma membrane"/>
    <property type="evidence" value="ECO:0007669"/>
    <property type="project" value="TreeGrafter"/>
</dbReference>
<accession>A0A2H1FCA2</accession>
<name>A0A2H1FCA2_9ARCH</name>
<dbReference type="CDD" id="cd17504">
    <property type="entry name" value="MFS_MMR_MDR_like"/>
    <property type="match status" value="1"/>
</dbReference>
<feature type="transmembrane region" description="Helical" evidence="5">
    <location>
        <begin position="320"/>
        <end position="338"/>
    </location>
</feature>
<evidence type="ECO:0000256" key="1">
    <source>
        <dbReference type="ARBA" id="ARBA00004141"/>
    </source>
</evidence>
<dbReference type="GO" id="GO:0022857">
    <property type="term" value="F:transmembrane transporter activity"/>
    <property type="evidence" value="ECO:0007669"/>
    <property type="project" value="InterPro"/>
</dbReference>
<evidence type="ECO:0000256" key="4">
    <source>
        <dbReference type="ARBA" id="ARBA00023136"/>
    </source>
</evidence>
<organism evidence="7 8">
    <name type="scientific">Candidatus Nitrosotalea okcheonensis</name>
    <dbReference type="NCBI Taxonomy" id="1903276"/>
    <lineage>
        <taxon>Archaea</taxon>
        <taxon>Nitrososphaerota</taxon>
        <taxon>Nitrososphaeria</taxon>
        <taxon>Nitrosotaleales</taxon>
        <taxon>Nitrosotaleaceae</taxon>
        <taxon>Nitrosotalea</taxon>
    </lineage>
</organism>
<proteinExistence type="predicted"/>
<feature type="domain" description="Major facilitator superfamily (MFS) profile" evidence="6">
    <location>
        <begin position="21"/>
        <end position="473"/>
    </location>
</feature>
<feature type="transmembrane region" description="Helical" evidence="5">
    <location>
        <begin position="276"/>
        <end position="300"/>
    </location>
</feature>
<dbReference type="SUPFAM" id="SSF103473">
    <property type="entry name" value="MFS general substrate transporter"/>
    <property type="match status" value="1"/>
</dbReference>
<dbReference type="AlphaFoldDB" id="A0A2H1FCA2"/>
<feature type="transmembrane region" description="Helical" evidence="5">
    <location>
        <begin position="87"/>
        <end position="110"/>
    </location>
</feature>
<dbReference type="Proteomes" id="UP000230607">
    <property type="component" value="Chromosome 1"/>
</dbReference>
<dbReference type="InterPro" id="IPR036259">
    <property type="entry name" value="MFS_trans_sf"/>
</dbReference>